<evidence type="ECO:0000313" key="3">
    <source>
        <dbReference type="EMBL" id="MBW4769042.1"/>
    </source>
</evidence>
<evidence type="ECO:0000256" key="1">
    <source>
        <dbReference type="SAM" id="SignalP"/>
    </source>
</evidence>
<accession>A0ABS6YCP6</accession>
<dbReference type="PROSITE" id="PS50022">
    <property type="entry name" value="FA58C_3"/>
    <property type="match status" value="1"/>
</dbReference>
<dbReference type="EMBL" id="JAHXCT010000003">
    <property type="protein sequence ID" value="MBW4769042.1"/>
    <property type="molecule type" value="Genomic_DNA"/>
</dbReference>
<proteinExistence type="predicted"/>
<feature type="signal peptide" evidence="1">
    <location>
        <begin position="1"/>
        <end position="22"/>
    </location>
</feature>
<dbReference type="InterPro" id="IPR054110">
    <property type="entry name" value="EndoD-like_D2"/>
</dbReference>
<dbReference type="PANTHER" id="PTHR13246">
    <property type="entry name" value="ENDO BETA N-ACETYLGLUCOSAMINIDASE"/>
    <property type="match status" value="1"/>
</dbReference>
<evidence type="ECO:0000259" key="2">
    <source>
        <dbReference type="PROSITE" id="PS50022"/>
    </source>
</evidence>
<feature type="domain" description="F5/8 type C" evidence="2">
    <location>
        <begin position="754"/>
        <end position="895"/>
    </location>
</feature>
<gene>
    <name evidence="3" type="ORF">KZO38_04620</name>
</gene>
<dbReference type="InterPro" id="IPR005201">
    <property type="entry name" value="TIM_ENGase"/>
</dbReference>
<keyword evidence="4" id="KW-1185">Reference proteome</keyword>
<dbReference type="PANTHER" id="PTHR13246:SF1">
    <property type="entry name" value="CYTOSOLIC ENDO-BETA-N-ACETYLGLUCOSAMINIDASE"/>
    <property type="match status" value="1"/>
</dbReference>
<feature type="chain" id="PRO_5045444348" evidence="1">
    <location>
        <begin position="23"/>
        <end position="1412"/>
    </location>
</feature>
<dbReference type="Pfam" id="PF03644">
    <property type="entry name" value="Glyco_hydro_85"/>
    <property type="match status" value="1"/>
</dbReference>
<dbReference type="Pfam" id="PF21910">
    <property type="entry name" value="GH85_C"/>
    <property type="match status" value="1"/>
</dbReference>
<protein>
    <submittedName>
        <fullName evidence="3">Discoidin domain-containing protein</fullName>
    </submittedName>
</protein>
<keyword evidence="1" id="KW-0732">Signal</keyword>
<dbReference type="InterPro" id="IPR000421">
    <property type="entry name" value="FA58C"/>
</dbReference>
<dbReference type="Proteomes" id="UP000788426">
    <property type="component" value="Unassembled WGS sequence"/>
</dbReference>
<name>A0ABS6YCP6_9BACT</name>
<dbReference type="RefSeq" id="WP_219480472.1">
    <property type="nucleotide sequence ID" value="NZ_JAHXCT010000003.1"/>
</dbReference>
<dbReference type="Pfam" id="PF00754">
    <property type="entry name" value="F5_F8_type_C"/>
    <property type="match status" value="1"/>
</dbReference>
<organism evidence="3 4">
    <name type="scientific">Hoylesella nanceiensis</name>
    <dbReference type="NCBI Taxonomy" id="425941"/>
    <lineage>
        <taxon>Bacteria</taxon>
        <taxon>Pseudomonadati</taxon>
        <taxon>Bacteroidota</taxon>
        <taxon>Bacteroidia</taxon>
        <taxon>Bacteroidales</taxon>
        <taxon>Prevotellaceae</taxon>
        <taxon>Hoylesella</taxon>
    </lineage>
</organism>
<dbReference type="InterPro" id="IPR032979">
    <property type="entry name" value="ENGase"/>
</dbReference>
<evidence type="ECO:0000313" key="4">
    <source>
        <dbReference type="Proteomes" id="UP000788426"/>
    </source>
</evidence>
<reference evidence="3 4" key="1">
    <citation type="submission" date="2021-07" db="EMBL/GenBank/DDBJ databases">
        <title>Genomic diversity and antimicrobial resistance of Prevotella spp. isolated from chronic lung disease airways.</title>
        <authorList>
            <person name="Webb K.A."/>
            <person name="Olagoke O.S."/>
            <person name="Baird T."/>
            <person name="Neill J."/>
            <person name="Pham A."/>
            <person name="Wells T.J."/>
            <person name="Ramsay K.A."/>
            <person name="Bell S.C."/>
            <person name="Sarovich D.S."/>
            <person name="Price E.P."/>
        </authorList>
    </citation>
    <scope>NUCLEOTIDE SEQUENCE [LARGE SCALE GENOMIC DNA]</scope>
    <source>
        <strain evidence="3 4">SCHI0011.S.12</strain>
    </source>
</reference>
<comment type="caution">
    <text evidence="3">The sequence shown here is derived from an EMBL/GenBank/DDBJ whole genome shotgun (WGS) entry which is preliminary data.</text>
</comment>
<sequence length="1412" mass="158425">MKLIKLMGLTFLSLLLTHSVKAQQPYNGCWHPNDIRNWSPTNDPNAKFNRSRVPLAKRFREPMAMKANPNQYYEGQVCNASILYPMCSLCPSQGANNFIGYQPTYWQYMDKMVYWAGAANEGIINIPPCGSTDAAHQSGVKMLGNIFFPPSAYGGQRIWVQQMLTRVDGKFIYAKKLFEIAKYFGFDGWFINEETGGGSTDQWVQFIREFNEYADKEGYKDMEIQWYQAFAGANTRILNAHKNTSQFLDYGKVGDYRNMASTLNCTEEETMQKIYGGIETVQQGMTGYGNQLRGAFKKDKHVGSVALFCPEEHIWKGRVKRLLDTPQDNGEEAYEATKKVFENENIVWVNRNGNPADISNSGSQFSSWPGISGCLLERSSITSLPFTTSFCVGVGKYRFVKGEKRNQQDWYHSGTQSIMPTWRYWIEDASQLKVSLDWDDAYNFGNSVKVAGFLTQGSHLMRLYKTQINITNGGKFKLVYKTTTENSVHIKLGTQSDINNGLEQLNNVSRTNVNGWTVDEYDLASFNGKTIYMIALDLNSNSDVSNYELKLGELSMLPASYQPMAMNVSNLTNGTTLTEEGGDLRLTWDWTDNADFDHFDVYSVNDNGTQHLVGQTRGEGFYVPKFTRNGTDQAVNVRLVPVMKDGSESNVQTLKVNYPKLTEPVITIKTNNSYVKKGDIVKLTASGTGDPTSWKWTLPASLEPVNNAPLTSSSIAVRALQEGAQKVKVEATNVIGTGTTEQVVFDVLNEADFNDIKNVALKKRVDSFNGSASDSETPINIIDGVQNPTDIHKKWCNIASNHECVIDLMGTYRLYGFKIFDCKSGPEKNENFNNYRISVSEDNVNWTVVVDEKNRLNDNVKTDYIAPRKARYVKLNPYSEKGMTLRIWEFEVMGADLSKMAIETPDQVILNAGEQRNVEVKYMLNGDERSAQFDCEVTPYKGDVTITNVQHHAETSTISFTVTASTKIGNSKVKVLVRNGSITKERIFNVIVDDPTAKNILKGVKAEVRKYSANYSSNETYSTYENEMLTDGDFSQSAFGEEYFYSKYNQDLWSVFQATDTWDISKVKITIDDNNKGKDDNDREGLVYKNIDLMVSNNGNDWETIYTFKDIKEESTLQYILPRAKKVKYLAVVATLNPYFYPSITEVEAFEQTGKAVSEVVPLKIEDGFNADVIAEDKPVRTYTNETLDYEGWVFYTSAVRPEGALCDNSGTIIATSGNEYQLAEFDKNNALVLKNSFFFPKLTFETPQYGSELNLLVLSTGGRADVMVVPVYEDETSGDTERFGIDDWSMAGVDIAKDGLGKTKRENGRGFSDGDYSSQLQFKVLEHKININPEKRLKAIKVRNTRGGTTVAVLAASIKTAIPTGINNVNNDSEAQVVGIYTIDGLRLTAPVKGINILKLSNGKVKKVFIK</sequence>